<dbReference type="GO" id="GO:0015095">
    <property type="term" value="F:magnesium ion transmembrane transporter activity"/>
    <property type="evidence" value="ECO:0007669"/>
    <property type="project" value="UniProtKB-UniRule"/>
</dbReference>
<comment type="subcellular location">
    <subcellularLocation>
        <location evidence="9">Cell membrane</location>
        <topology evidence="9">Multi-pass membrane protein</topology>
    </subcellularLocation>
    <subcellularLocation>
        <location evidence="9">Early endosome</location>
    </subcellularLocation>
    <subcellularLocation>
        <location evidence="1">Membrane</location>
        <topology evidence="1">Multi-pass membrane protein</topology>
    </subcellularLocation>
</comment>
<keyword evidence="9" id="KW-1003">Cell membrane</keyword>
<protein>
    <recommendedName>
        <fullName evidence="9">Probable magnesium transporter</fullName>
    </recommendedName>
</protein>
<evidence type="ECO:0000256" key="9">
    <source>
        <dbReference type="RuleBase" id="RU363078"/>
    </source>
</evidence>
<dbReference type="Pfam" id="PF05653">
    <property type="entry name" value="Mg_trans_NIPA"/>
    <property type="match status" value="1"/>
</dbReference>
<dbReference type="InterPro" id="IPR008521">
    <property type="entry name" value="Mg_trans_NIPA"/>
</dbReference>
<reference evidence="10" key="1">
    <citation type="submission" date="2019-05" db="EMBL/GenBank/DDBJ databases">
        <title>The de novo reference genome and transcriptome assemblies of the wild tomato species Solanum chilense.</title>
        <authorList>
            <person name="Stam R."/>
            <person name="Nosenko T."/>
            <person name="Hoerger A.C."/>
            <person name="Stephan W."/>
            <person name="Seidel M.A."/>
            <person name="Kuhn J.M.M."/>
            <person name="Haberer G."/>
            <person name="Tellier A."/>
        </authorList>
    </citation>
    <scope>NUCLEOTIDE SEQUENCE</scope>
    <source>
        <tissue evidence="10">Mature leaves</tissue>
    </source>
</reference>
<evidence type="ECO:0000256" key="3">
    <source>
        <dbReference type="ARBA" id="ARBA00011738"/>
    </source>
</evidence>
<feature type="transmembrane region" description="Helical" evidence="9">
    <location>
        <begin position="137"/>
        <end position="161"/>
    </location>
</feature>
<evidence type="ECO:0000256" key="7">
    <source>
        <dbReference type="ARBA" id="ARBA00023136"/>
    </source>
</evidence>
<feature type="transmembrane region" description="Helical" evidence="9">
    <location>
        <begin position="73"/>
        <end position="99"/>
    </location>
</feature>
<dbReference type="PANTHER" id="PTHR12570:SF73">
    <property type="entry name" value="MAGNESIUM TRANSPORTER-RELATED"/>
    <property type="match status" value="1"/>
</dbReference>
<organism evidence="10">
    <name type="scientific">Solanum chilense</name>
    <name type="common">Tomato</name>
    <name type="synonym">Lycopersicon chilense</name>
    <dbReference type="NCBI Taxonomy" id="4083"/>
    <lineage>
        <taxon>Eukaryota</taxon>
        <taxon>Viridiplantae</taxon>
        <taxon>Streptophyta</taxon>
        <taxon>Embryophyta</taxon>
        <taxon>Tracheophyta</taxon>
        <taxon>Spermatophyta</taxon>
        <taxon>Magnoliopsida</taxon>
        <taxon>eudicotyledons</taxon>
        <taxon>Gunneridae</taxon>
        <taxon>Pentapetalae</taxon>
        <taxon>asterids</taxon>
        <taxon>lamiids</taxon>
        <taxon>Solanales</taxon>
        <taxon>Solanaceae</taxon>
        <taxon>Solanoideae</taxon>
        <taxon>Solaneae</taxon>
        <taxon>Solanum</taxon>
        <taxon>Solanum subgen. Lycopersicon</taxon>
    </lineage>
</organism>
<sequence>MAISDNTRGLILAISSSLFIGTSFILKKKGLKRAAAAGTRAGVGGYAYLLEPLWWTGMISMIVGEVANFVAYIYAPAVLVTPLGVLSIIISAILAHFLLKERLQRLGVLGCISCIVGSVVIVIHAPQENMPASLEEIWILATQPAFLAYVAATLSMVLALILHFEPRYGQTNILVYLGICSLMGSFTIVSIKAIGIAIKLTLEGISQVAYPPTWFFLSVAVICVITQLNYLNKALDTFNTAIVSPIYYVMFTTMTIIASAIMFKVFSQLKLFLLWPSMNMLQGIMNSHLALQDWAGQSVSDIVSAICGFITVLSGTVMLHVTREQEPVPLPGTVTWYDGDQIKAIEDGHYIMLHDSEYLDSYSVSTKN</sequence>
<keyword evidence="9" id="KW-0460">Magnesium</keyword>
<comment type="similarity">
    <text evidence="2 9">Belongs to the NIPA (TC 2.A.7) family.</text>
</comment>
<dbReference type="InterPro" id="IPR037185">
    <property type="entry name" value="EmrE-like"/>
</dbReference>
<dbReference type="GO" id="GO:0005886">
    <property type="term" value="C:plasma membrane"/>
    <property type="evidence" value="ECO:0007669"/>
    <property type="project" value="UniProtKB-SubCell"/>
</dbReference>
<keyword evidence="6 9" id="KW-1133">Transmembrane helix</keyword>
<dbReference type="PANTHER" id="PTHR12570">
    <property type="match status" value="1"/>
</dbReference>
<keyword evidence="7 9" id="KW-0472">Membrane</keyword>
<keyword evidence="4 9" id="KW-0812">Transmembrane</keyword>
<evidence type="ECO:0000256" key="2">
    <source>
        <dbReference type="ARBA" id="ARBA00007001"/>
    </source>
</evidence>
<keyword evidence="9" id="KW-0406">Ion transport</keyword>
<comment type="subunit">
    <text evidence="3 9">Homodimer.</text>
</comment>
<dbReference type="SUPFAM" id="SSF103481">
    <property type="entry name" value="Multidrug resistance efflux transporter EmrE"/>
    <property type="match status" value="1"/>
</dbReference>
<gene>
    <name evidence="10" type="ORF">EJD97_021245</name>
</gene>
<comment type="caution">
    <text evidence="10">The sequence shown here is derived from an EMBL/GenBank/DDBJ whole genome shotgun (WGS) entry which is preliminary data.</text>
</comment>
<evidence type="ECO:0000313" key="10">
    <source>
        <dbReference type="EMBL" id="TMX02510.1"/>
    </source>
</evidence>
<name>A0A6N2CCH2_SOLCI</name>
<feature type="transmembrane region" description="Helical" evidence="9">
    <location>
        <begin position="106"/>
        <end position="125"/>
    </location>
</feature>
<feature type="transmembrane region" description="Helical" evidence="9">
    <location>
        <begin position="173"/>
        <end position="194"/>
    </location>
</feature>
<comment type="function">
    <text evidence="8 9">Acts as a Mg(2+) transporter. Can also transport other divalent cations such as Fe(2+), Sr(2+), Ba(2+), Mn(2+) and Co(2+) but to a much less extent than Mg(2+).</text>
</comment>
<evidence type="ECO:0000256" key="6">
    <source>
        <dbReference type="ARBA" id="ARBA00022989"/>
    </source>
</evidence>
<evidence type="ECO:0000256" key="5">
    <source>
        <dbReference type="ARBA" id="ARBA00022753"/>
    </source>
</evidence>
<evidence type="ECO:0000256" key="4">
    <source>
        <dbReference type="ARBA" id="ARBA00022692"/>
    </source>
</evidence>
<accession>A0A6N2CCH2</accession>
<keyword evidence="5 9" id="KW-0967">Endosome</keyword>
<proteinExistence type="inferred from homology"/>
<evidence type="ECO:0000256" key="8">
    <source>
        <dbReference type="ARBA" id="ARBA00025284"/>
    </source>
</evidence>
<feature type="transmembrane region" description="Helical" evidence="9">
    <location>
        <begin position="214"/>
        <end position="231"/>
    </location>
</feature>
<feature type="transmembrane region" description="Helical" evidence="9">
    <location>
        <begin position="6"/>
        <end position="26"/>
    </location>
</feature>
<feature type="transmembrane region" description="Helical" evidence="9">
    <location>
        <begin position="243"/>
        <end position="266"/>
    </location>
</feature>
<evidence type="ECO:0000256" key="1">
    <source>
        <dbReference type="ARBA" id="ARBA00004141"/>
    </source>
</evidence>
<dbReference type="AlphaFoldDB" id="A0A6N2CCH2"/>
<dbReference type="GO" id="GO:0005769">
    <property type="term" value="C:early endosome"/>
    <property type="evidence" value="ECO:0007669"/>
    <property type="project" value="UniProtKB-SubCell"/>
</dbReference>
<keyword evidence="9" id="KW-0813">Transport</keyword>
<dbReference type="EMBL" id="RXGB01000640">
    <property type="protein sequence ID" value="TMX02510.1"/>
    <property type="molecule type" value="Genomic_DNA"/>
</dbReference>
<feature type="transmembrane region" description="Helical" evidence="9">
    <location>
        <begin position="46"/>
        <end position="67"/>
    </location>
</feature>